<keyword evidence="3" id="KW-1185">Reference proteome</keyword>
<keyword evidence="1" id="KW-0472">Membrane</keyword>
<feature type="transmembrane region" description="Helical" evidence="1">
    <location>
        <begin position="44"/>
        <end position="63"/>
    </location>
</feature>
<dbReference type="HOGENOM" id="CLU_064238_0_0_11"/>
<proteinExistence type="predicted"/>
<comment type="caution">
    <text evidence="2">The sequence shown here is derived from an EMBL/GenBank/DDBJ whole genome shotgun (WGS) entry which is preliminary data.</text>
</comment>
<feature type="transmembrane region" description="Helical" evidence="1">
    <location>
        <begin position="198"/>
        <end position="219"/>
    </location>
</feature>
<keyword evidence="1" id="KW-0812">Transmembrane</keyword>
<dbReference type="EMBL" id="ACFG01000034">
    <property type="protein sequence ID" value="EEH63320.1"/>
    <property type="molecule type" value="Genomic_DNA"/>
</dbReference>
<name>C0W1F4_9ACTO</name>
<accession>C0W1F4</accession>
<keyword evidence="1" id="KW-1133">Transmembrane helix</keyword>
<organism evidence="2 3">
    <name type="scientific">Gleimia coleocanis DSM 15436</name>
    <dbReference type="NCBI Taxonomy" id="525245"/>
    <lineage>
        <taxon>Bacteria</taxon>
        <taxon>Bacillati</taxon>
        <taxon>Actinomycetota</taxon>
        <taxon>Actinomycetes</taxon>
        <taxon>Actinomycetales</taxon>
        <taxon>Actinomycetaceae</taxon>
        <taxon>Gleimia</taxon>
    </lineage>
</organism>
<evidence type="ECO:0000256" key="1">
    <source>
        <dbReference type="SAM" id="Phobius"/>
    </source>
</evidence>
<dbReference type="STRING" id="525245.HMPREF0044_1244"/>
<gene>
    <name evidence="2" type="ORF">HMPREF0044_1244</name>
</gene>
<evidence type="ECO:0000313" key="2">
    <source>
        <dbReference type="EMBL" id="EEH63320.1"/>
    </source>
</evidence>
<feature type="transmembrane region" description="Helical" evidence="1">
    <location>
        <begin position="75"/>
        <end position="99"/>
    </location>
</feature>
<feature type="transmembrane region" description="Helical" evidence="1">
    <location>
        <begin position="167"/>
        <end position="186"/>
    </location>
</feature>
<dbReference type="AlphaFoldDB" id="C0W1F4"/>
<sequence length="276" mass="30983">MSASKFRSLVNKGWLQDQHGAWPMALLPILVGFSWAGWSLAQMLLLATWFTGFLWFSSAAKWFKAKPGSRVRKRLSPAFFTYLGLTLGGAISLFFYSLFVSQLQLFIWVPIFAPLIVVSFVASMRGNERALAARFATVCAASLMLPVAFGLESQSFLAWFTQPQWRLIWVVTGAFIWFFGGSVLFVRSLIRGRLLREWAVSSAIWHLVGACGFAITWFTGWLGCFPFVFAFLLFTRAVLMPYLQRNGSQFSAKLIGIEELIATGLFMVLVFTGFAV</sequence>
<reference evidence="2 3" key="1">
    <citation type="submission" date="2009-01" db="EMBL/GenBank/DDBJ databases">
        <authorList>
            <person name="Qin X."/>
            <person name="Bachman B."/>
            <person name="Battles P."/>
            <person name="Bell A."/>
            <person name="Bess C."/>
            <person name="Bickham C."/>
            <person name="Chaboub L."/>
            <person name="Chen D."/>
            <person name="Coyle M."/>
            <person name="Deiros D.R."/>
            <person name="Dinh H."/>
            <person name="Forbes L."/>
            <person name="Fowler G."/>
            <person name="Francisco L."/>
            <person name="Fu Q."/>
            <person name="Gubbala S."/>
            <person name="Hale W."/>
            <person name="Han Y."/>
            <person name="Hemphill L."/>
            <person name="Highlander S.K."/>
            <person name="Hirani K."/>
            <person name="Hogues M."/>
            <person name="Jackson L."/>
            <person name="Jakkamsetti A."/>
            <person name="Javaid M."/>
            <person name="Jiang H."/>
            <person name="Korchina V."/>
            <person name="Kovar C."/>
            <person name="Lara F."/>
            <person name="Lee S."/>
            <person name="Mata R."/>
            <person name="Mathew T."/>
            <person name="Moen C."/>
            <person name="Morales K."/>
            <person name="Munidasa M."/>
            <person name="Nazareth L."/>
            <person name="Ngo R."/>
            <person name="Nguyen L."/>
            <person name="Okwuonu G."/>
            <person name="Ongeri F."/>
            <person name="Patil S."/>
            <person name="Petrosino J."/>
            <person name="Pham C."/>
            <person name="Pham P."/>
            <person name="Pu L.-L."/>
            <person name="Puazo M."/>
            <person name="Raj R."/>
            <person name="Reid J."/>
            <person name="Rouhana J."/>
            <person name="Saada N."/>
            <person name="Shang Y."/>
            <person name="Simmons D."/>
            <person name="Thornton R."/>
            <person name="Warren J."/>
            <person name="Weissenberger G."/>
            <person name="Zhang J."/>
            <person name="Zhang L."/>
            <person name="Zhou C."/>
            <person name="Zhu D."/>
            <person name="Muzny D."/>
            <person name="Worley K."/>
            <person name="Gibbs R."/>
        </authorList>
    </citation>
    <scope>NUCLEOTIDE SEQUENCE [LARGE SCALE GENOMIC DNA]</scope>
    <source>
        <strain evidence="2 3">DSM 15436</strain>
    </source>
</reference>
<dbReference type="InterPro" id="IPR025576">
    <property type="entry name" value="YwiC"/>
</dbReference>
<dbReference type="Pfam" id="PF14256">
    <property type="entry name" value="YwiC"/>
    <property type="match status" value="1"/>
</dbReference>
<dbReference type="Proteomes" id="UP000010301">
    <property type="component" value="Unassembled WGS sequence"/>
</dbReference>
<dbReference type="RefSeq" id="WP_006546102.1">
    <property type="nucleotide sequence ID" value="NZ_DS999540.1"/>
</dbReference>
<protein>
    <recommendedName>
        <fullName evidence="4">YwiC-like protein</fullName>
    </recommendedName>
</protein>
<dbReference type="eggNOG" id="ENOG502ZBRV">
    <property type="taxonomic scope" value="Bacteria"/>
</dbReference>
<feature type="transmembrane region" description="Helical" evidence="1">
    <location>
        <begin position="131"/>
        <end position="151"/>
    </location>
</feature>
<evidence type="ECO:0000313" key="3">
    <source>
        <dbReference type="Proteomes" id="UP000010301"/>
    </source>
</evidence>
<feature type="transmembrane region" description="Helical" evidence="1">
    <location>
        <begin position="105"/>
        <end position="124"/>
    </location>
</feature>
<evidence type="ECO:0008006" key="4">
    <source>
        <dbReference type="Google" id="ProtNLM"/>
    </source>
</evidence>
<feature type="transmembrane region" description="Helical" evidence="1">
    <location>
        <begin position="255"/>
        <end position="275"/>
    </location>
</feature>
<dbReference type="OrthoDB" id="2380563at2"/>